<organism evidence="2 3">
    <name type="scientific">Azospirillum cavernae</name>
    <dbReference type="NCBI Taxonomy" id="2320860"/>
    <lineage>
        <taxon>Bacteria</taxon>
        <taxon>Pseudomonadati</taxon>
        <taxon>Pseudomonadota</taxon>
        <taxon>Alphaproteobacteria</taxon>
        <taxon>Rhodospirillales</taxon>
        <taxon>Azospirillaceae</taxon>
        <taxon>Azospirillum</taxon>
    </lineage>
</organism>
<dbReference type="AlphaFoldDB" id="A0A418VSH8"/>
<dbReference type="InterPro" id="IPR030489">
    <property type="entry name" value="TR_Rrf2-type_CS"/>
</dbReference>
<keyword evidence="3" id="KW-1185">Reference proteome</keyword>
<evidence type="ECO:0000313" key="2">
    <source>
        <dbReference type="EMBL" id="RJF79452.1"/>
    </source>
</evidence>
<name>A0A418VSH8_9PROT</name>
<dbReference type="PROSITE" id="PS51197">
    <property type="entry name" value="HTH_RRF2_2"/>
    <property type="match status" value="1"/>
</dbReference>
<dbReference type="SUPFAM" id="SSF46785">
    <property type="entry name" value="Winged helix' DNA-binding domain"/>
    <property type="match status" value="1"/>
</dbReference>
<dbReference type="PANTHER" id="PTHR33221">
    <property type="entry name" value="WINGED HELIX-TURN-HELIX TRANSCRIPTIONAL REGULATOR, RRF2 FAMILY"/>
    <property type="match status" value="1"/>
</dbReference>
<dbReference type="EMBL" id="QYUL01000003">
    <property type="protein sequence ID" value="RJF79452.1"/>
    <property type="molecule type" value="Genomic_DNA"/>
</dbReference>
<dbReference type="Proteomes" id="UP000283458">
    <property type="component" value="Unassembled WGS sequence"/>
</dbReference>
<dbReference type="RefSeq" id="WP_119832910.1">
    <property type="nucleotide sequence ID" value="NZ_QYUL01000003.1"/>
</dbReference>
<dbReference type="InterPro" id="IPR036390">
    <property type="entry name" value="WH_DNA-bd_sf"/>
</dbReference>
<dbReference type="Gene3D" id="1.10.10.10">
    <property type="entry name" value="Winged helix-like DNA-binding domain superfamily/Winged helix DNA-binding domain"/>
    <property type="match status" value="1"/>
</dbReference>
<proteinExistence type="predicted"/>
<dbReference type="InterPro" id="IPR036388">
    <property type="entry name" value="WH-like_DNA-bd_sf"/>
</dbReference>
<sequence>MLSQKAKYALRALIMLAEQANNDDLILIADIAERENIPRKFLEAILVELRKHGLLYAKRGKSGGYRLARPASEISFGEVIRLIDGHLAPLPCASKFSFKPCEDCGDPAVCSVRWLMMQVRDATAGVLDNHSLSDALRHRQSTGALAMNFDI</sequence>
<dbReference type="PANTHER" id="PTHR33221:SF5">
    <property type="entry name" value="HTH-TYPE TRANSCRIPTIONAL REGULATOR ISCR"/>
    <property type="match status" value="1"/>
</dbReference>
<comment type="caution">
    <text evidence="2">The sequence shown here is derived from an EMBL/GenBank/DDBJ whole genome shotgun (WGS) entry which is preliminary data.</text>
</comment>
<protein>
    <submittedName>
        <fullName evidence="2">Rrf2 family transcriptional regulator</fullName>
    </submittedName>
</protein>
<evidence type="ECO:0000256" key="1">
    <source>
        <dbReference type="ARBA" id="ARBA00023125"/>
    </source>
</evidence>
<evidence type="ECO:0000313" key="3">
    <source>
        <dbReference type="Proteomes" id="UP000283458"/>
    </source>
</evidence>
<reference evidence="2 3" key="1">
    <citation type="submission" date="2018-09" db="EMBL/GenBank/DDBJ databases">
        <authorList>
            <person name="Zhu H."/>
        </authorList>
    </citation>
    <scope>NUCLEOTIDE SEQUENCE [LARGE SCALE GENOMIC DNA]</scope>
    <source>
        <strain evidence="2 3">K2W22B-5</strain>
    </source>
</reference>
<dbReference type="NCBIfam" id="TIGR00738">
    <property type="entry name" value="rrf2_super"/>
    <property type="match status" value="1"/>
</dbReference>
<keyword evidence="1" id="KW-0238">DNA-binding</keyword>
<accession>A0A418VSH8</accession>
<dbReference type="Pfam" id="PF02082">
    <property type="entry name" value="Rrf2"/>
    <property type="match status" value="1"/>
</dbReference>
<dbReference type="OrthoDB" id="9802344at2"/>
<dbReference type="GO" id="GO:0005829">
    <property type="term" value="C:cytosol"/>
    <property type="evidence" value="ECO:0007669"/>
    <property type="project" value="TreeGrafter"/>
</dbReference>
<dbReference type="GO" id="GO:0003677">
    <property type="term" value="F:DNA binding"/>
    <property type="evidence" value="ECO:0007669"/>
    <property type="project" value="UniProtKB-KW"/>
</dbReference>
<gene>
    <name evidence="2" type="ORF">D3877_22025</name>
</gene>
<dbReference type="PROSITE" id="PS01332">
    <property type="entry name" value="HTH_RRF2_1"/>
    <property type="match status" value="1"/>
</dbReference>
<dbReference type="GO" id="GO:0003700">
    <property type="term" value="F:DNA-binding transcription factor activity"/>
    <property type="evidence" value="ECO:0007669"/>
    <property type="project" value="TreeGrafter"/>
</dbReference>
<dbReference type="InterPro" id="IPR000944">
    <property type="entry name" value="Tscrpt_reg_Rrf2"/>
</dbReference>